<dbReference type="InterPro" id="IPR008540">
    <property type="entry name" value="BES1_N"/>
</dbReference>
<dbReference type="EMBL" id="WHWC01000003">
    <property type="protein sequence ID" value="KAG8385214.1"/>
    <property type="molecule type" value="Genomic_DNA"/>
</dbReference>
<evidence type="ECO:0000313" key="7">
    <source>
        <dbReference type="EMBL" id="KAG8385214.1"/>
    </source>
</evidence>
<dbReference type="PANTHER" id="PTHR31506:SF4">
    <property type="entry name" value="BES1_BZR1 PLANT TRANSCRIPTION FACTOR N-TERMINAL DOMAIN-CONTAINING PROTEIN"/>
    <property type="match status" value="1"/>
</dbReference>
<comment type="subcellular location">
    <subcellularLocation>
        <location evidence="5">Nucleus</location>
    </subcellularLocation>
</comment>
<evidence type="ECO:0000256" key="3">
    <source>
        <dbReference type="ARBA" id="ARBA00023125"/>
    </source>
</evidence>
<evidence type="ECO:0000259" key="6">
    <source>
        <dbReference type="Pfam" id="PF05687"/>
    </source>
</evidence>
<organism evidence="7 8">
    <name type="scientific">Buddleja alternifolia</name>
    <dbReference type="NCBI Taxonomy" id="168488"/>
    <lineage>
        <taxon>Eukaryota</taxon>
        <taxon>Viridiplantae</taxon>
        <taxon>Streptophyta</taxon>
        <taxon>Embryophyta</taxon>
        <taxon>Tracheophyta</taxon>
        <taxon>Spermatophyta</taxon>
        <taxon>Magnoliopsida</taxon>
        <taxon>eudicotyledons</taxon>
        <taxon>Gunneridae</taxon>
        <taxon>Pentapetalae</taxon>
        <taxon>asterids</taxon>
        <taxon>lamiids</taxon>
        <taxon>Lamiales</taxon>
        <taxon>Scrophulariaceae</taxon>
        <taxon>Buddlejeae</taxon>
        <taxon>Buddleja</taxon>
    </lineage>
</organism>
<comment type="function">
    <text evidence="5">Functions in brassinosteroid signaling. May function as transcriptional repressor.</text>
</comment>
<dbReference type="GO" id="GO:0003700">
    <property type="term" value="F:DNA-binding transcription factor activity"/>
    <property type="evidence" value="ECO:0007669"/>
    <property type="project" value="UniProtKB-UniRule"/>
</dbReference>
<dbReference type="Pfam" id="PF05687">
    <property type="entry name" value="BES1_N"/>
    <property type="match status" value="1"/>
</dbReference>
<keyword evidence="4 5" id="KW-0804">Transcription</keyword>
<dbReference type="InterPro" id="IPR033264">
    <property type="entry name" value="BZR"/>
</dbReference>
<evidence type="ECO:0000256" key="5">
    <source>
        <dbReference type="RuleBase" id="RU369040"/>
    </source>
</evidence>
<dbReference type="GO" id="GO:0003677">
    <property type="term" value="F:DNA binding"/>
    <property type="evidence" value="ECO:0007669"/>
    <property type="project" value="UniProtKB-UniRule"/>
</dbReference>
<evidence type="ECO:0000256" key="4">
    <source>
        <dbReference type="ARBA" id="ARBA00023163"/>
    </source>
</evidence>
<evidence type="ECO:0000256" key="1">
    <source>
        <dbReference type="ARBA" id="ARBA00005909"/>
    </source>
</evidence>
<reference evidence="7" key="1">
    <citation type="submission" date="2019-10" db="EMBL/GenBank/DDBJ databases">
        <authorList>
            <person name="Zhang R."/>
            <person name="Pan Y."/>
            <person name="Wang J."/>
            <person name="Ma R."/>
            <person name="Yu S."/>
        </authorList>
    </citation>
    <scope>NUCLEOTIDE SEQUENCE</scope>
    <source>
        <strain evidence="7">LA-IB0</strain>
        <tissue evidence="7">Leaf</tissue>
    </source>
</reference>
<accession>A0AAV6XQG4</accession>
<keyword evidence="8" id="KW-1185">Reference proteome</keyword>
<dbReference type="Proteomes" id="UP000826271">
    <property type="component" value="Unassembled WGS sequence"/>
</dbReference>
<keyword evidence="2 5" id="KW-0805">Transcription regulation</keyword>
<dbReference type="PANTHER" id="PTHR31506">
    <property type="entry name" value="BES1/BZR1 HOMOLOG PROTEIN 3-RELATED"/>
    <property type="match status" value="1"/>
</dbReference>
<comment type="caution">
    <text evidence="7">The sequence shown here is derived from an EMBL/GenBank/DDBJ whole genome shotgun (WGS) entry which is preliminary data.</text>
</comment>
<comment type="similarity">
    <text evidence="1 5">Belongs to the BZR/LAT61 family.</text>
</comment>
<sequence length="206" mass="21900">MKEVGRERGVANVTVRSGVEKERTKIRERQRRSITSNIFHGLREHGGYRLSPRADINEVLRHLAQEAGWIVEPDGTTYRSSTTVSNGATACTLCGEGRKSATPTPNTSYLGCGGECSTTTSPRHVTNSGMNNLLSAGTPSILSSSIIPTNNDRLLAIYMSGAAPGNACVSNSVCSAAYGKEQQLYLLHEASVSDPNTPAGSPSRCT</sequence>
<evidence type="ECO:0000313" key="8">
    <source>
        <dbReference type="Proteomes" id="UP000826271"/>
    </source>
</evidence>
<feature type="domain" description="BES1/BZR1 plant transcription factor N-terminal" evidence="6">
    <location>
        <begin position="19"/>
        <end position="125"/>
    </location>
</feature>
<name>A0AAV6XQG4_9LAMI</name>
<dbReference type="GO" id="GO:0005634">
    <property type="term" value="C:nucleus"/>
    <property type="evidence" value="ECO:0007669"/>
    <property type="project" value="UniProtKB-SubCell"/>
</dbReference>
<evidence type="ECO:0000256" key="2">
    <source>
        <dbReference type="ARBA" id="ARBA00023015"/>
    </source>
</evidence>
<gene>
    <name evidence="7" type="ORF">BUALT_Bualt03G0018900</name>
</gene>
<dbReference type="GO" id="GO:0006351">
    <property type="term" value="P:DNA-templated transcription"/>
    <property type="evidence" value="ECO:0007669"/>
    <property type="project" value="InterPro"/>
</dbReference>
<dbReference type="AlphaFoldDB" id="A0AAV6XQG4"/>
<protein>
    <recommendedName>
        <fullName evidence="5">Protein BZR1 homolog</fullName>
    </recommendedName>
    <alternativeName>
        <fullName evidence="5">Protein BRASSINAZOLE-RESISTANT 1 homolog</fullName>
    </alternativeName>
</protein>
<keyword evidence="3 5" id="KW-0238">DNA-binding</keyword>
<keyword evidence="5" id="KW-1070">Brassinosteroid signaling pathway</keyword>
<proteinExistence type="inferred from homology"/>
<dbReference type="GO" id="GO:0009742">
    <property type="term" value="P:brassinosteroid mediated signaling pathway"/>
    <property type="evidence" value="ECO:0007669"/>
    <property type="project" value="UniProtKB-UniRule"/>
</dbReference>